<proteinExistence type="predicted"/>
<name>A0A1Z3HP52_9CYAN</name>
<evidence type="ECO:0000313" key="2">
    <source>
        <dbReference type="Proteomes" id="UP000191901"/>
    </source>
</evidence>
<keyword evidence="2" id="KW-1185">Reference proteome</keyword>
<accession>A0A1Z3HP52</accession>
<dbReference type="KEGG" id="hhg:XM38_028910"/>
<reference evidence="1 2" key="1">
    <citation type="journal article" date="2016" name="Biochim. Biophys. Acta">
        <title>Characterization of red-shifted phycobilisomes isolated from the chlorophyll f-containing cyanobacterium Halomicronema hongdechloris.</title>
        <authorList>
            <person name="Li Y."/>
            <person name="Lin Y."/>
            <person name="Garvey C.J."/>
            <person name="Birch D."/>
            <person name="Corkery R.W."/>
            <person name="Loughlin P.C."/>
            <person name="Scheer H."/>
            <person name="Willows R.D."/>
            <person name="Chen M."/>
        </authorList>
    </citation>
    <scope>NUCLEOTIDE SEQUENCE [LARGE SCALE GENOMIC DNA]</scope>
    <source>
        <strain evidence="1 2">C2206</strain>
    </source>
</reference>
<sequence length="55" mass="6620">MTIDILGTTDNLRTQRFYHGTPALPAVVDWPTFRPNWMRYGFGRRRTRVRLMRSH</sequence>
<organism evidence="1 2">
    <name type="scientific">Halomicronema hongdechloris C2206</name>
    <dbReference type="NCBI Taxonomy" id="1641165"/>
    <lineage>
        <taxon>Bacteria</taxon>
        <taxon>Bacillati</taxon>
        <taxon>Cyanobacteriota</taxon>
        <taxon>Cyanophyceae</taxon>
        <taxon>Nodosilineales</taxon>
        <taxon>Nodosilineaceae</taxon>
        <taxon>Halomicronema</taxon>
    </lineage>
</organism>
<evidence type="ECO:0000313" key="1">
    <source>
        <dbReference type="EMBL" id="ASC71937.1"/>
    </source>
</evidence>
<dbReference type="EMBL" id="CP021983">
    <property type="protein sequence ID" value="ASC71937.1"/>
    <property type="molecule type" value="Genomic_DNA"/>
</dbReference>
<gene>
    <name evidence="1" type="ORF">XM38_028910</name>
</gene>
<dbReference type="Proteomes" id="UP000191901">
    <property type="component" value="Chromosome"/>
</dbReference>
<dbReference type="AlphaFoldDB" id="A0A1Z3HP52"/>
<protein>
    <submittedName>
        <fullName evidence="1">Uncharacterized protein</fullName>
    </submittedName>
</protein>